<feature type="domain" description="HTH cro/C1-type" evidence="1">
    <location>
        <begin position="8"/>
        <end position="61"/>
    </location>
</feature>
<dbReference type="SUPFAM" id="SSF47413">
    <property type="entry name" value="lambda repressor-like DNA-binding domains"/>
    <property type="match status" value="1"/>
</dbReference>
<protein>
    <submittedName>
        <fullName evidence="2">XRE family transcriptional regulator</fullName>
    </submittedName>
</protein>
<comment type="caution">
    <text evidence="2">The sequence shown here is derived from an EMBL/GenBank/DDBJ whole genome shotgun (WGS) entry which is preliminary data.</text>
</comment>
<gene>
    <name evidence="2" type="ORF">C4N22_05415</name>
</gene>
<dbReference type="OrthoDB" id="9804186at2"/>
<organism evidence="2 3">
    <name type="scientific">Faecalibacterium prausnitzii</name>
    <dbReference type="NCBI Taxonomy" id="853"/>
    <lineage>
        <taxon>Bacteria</taxon>
        <taxon>Bacillati</taxon>
        <taxon>Bacillota</taxon>
        <taxon>Clostridia</taxon>
        <taxon>Eubacteriales</taxon>
        <taxon>Oscillospiraceae</taxon>
        <taxon>Faecalibacterium</taxon>
    </lineage>
</organism>
<evidence type="ECO:0000259" key="1">
    <source>
        <dbReference type="PROSITE" id="PS50943"/>
    </source>
</evidence>
<dbReference type="Pfam" id="PF13443">
    <property type="entry name" value="HTH_26"/>
    <property type="match status" value="1"/>
</dbReference>
<proteinExistence type="predicted"/>
<dbReference type="PROSITE" id="PS50943">
    <property type="entry name" value="HTH_CROC1"/>
    <property type="match status" value="1"/>
</dbReference>
<evidence type="ECO:0000313" key="3">
    <source>
        <dbReference type="Proteomes" id="UP000250583"/>
    </source>
</evidence>
<evidence type="ECO:0000313" key="2">
    <source>
        <dbReference type="EMBL" id="RAW60335.1"/>
    </source>
</evidence>
<dbReference type="Gene3D" id="1.10.260.40">
    <property type="entry name" value="lambda repressor-like DNA-binding domains"/>
    <property type="match status" value="1"/>
</dbReference>
<dbReference type="AlphaFoldDB" id="A0A329UFJ2"/>
<accession>A0A329UFJ2</accession>
<sequence>MRVSYDRLWKLMKNNKMTKRDLAQAARFSQYMMGQFTKNEYVSLKEIATLCGIFHCDIGDVVEIIED</sequence>
<dbReference type="InterPro" id="IPR001387">
    <property type="entry name" value="Cro/C1-type_HTH"/>
</dbReference>
<dbReference type="GO" id="GO:0003677">
    <property type="term" value="F:DNA binding"/>
    <property type="evidence" value="ECO:0007669"/>
    <property type="project" value="InterPro"/>
</dbReference>
<dbReference type="Proteomes" id="UP000250583">
    <property type="component" value="Unassembled WGS sequence"/>
</dbReference>
<reference evidence="2 3" key="1">
    <citation type="submission" date="2018-02" db="EMBL/GenBank/DDBJ databases">
        <title>Complete genome sequencing of Faecalibacterium prausnitzii strains isolated from the human gut.</title>
        <authorList>
            <person name="Fitzgerald B.C."/>
            <person name="Shkoporov A.N."/>
            <person name="Ross P.R."/>
            <person name="Hill C."/>
        </authorList>
    </citation>
    <scope>NUCLEOTIDE SEQUENCE [LARGE SCALE GENOMIC DNA]</scope>
    <source>
        <strain evidence="2 3">APC923/61-1</strain>
    </source>
</reference>
<dbReference type="EMBL" id="PRLE01000002">
    <property type="protein sequence ID" value="RAW60335.1"/>
    <property type="molecule type" value="Genomic_DNA"/>
</dbReference>
<dbReference type="RefSeq" id="WP_112148248.1">
    <property type="nucleotide sequence ID" value="NZ_PRLE01000002.1"/>
</dbReference>
<name>A0A329UFJ2_9FIRM</name>
<dbReference type="CDD" id="cd00093">
    <property type="entry name" value="HTH_XRE"/>
    <property type="match status" value="1"/>
</dbReference>
<dbReference type="InterPro" id="IPR010982">
    <property type="entry name" value="Lambda_DNA-bd_dom_sf"/>
</dbReference>